<dbReference type="InterPro" id="IPR051104">
    <property type="entry name" value="FAD_monoxygenase"/>
</dbReference>
<comment type="similarity">
    <text evidence="1">Belongs to the paxM FAD-dependent monooxygenase family.</text>
</comment>
<evidence type="ECO:0000256" key="3">
    <source>
        <dbReference type="ARBA" id="ARBA00022827"/>
    </source>
</evidence>
<dbReference type="GO" id="GO:0044550">
    <property type="term" value="P:secondary metabolite biosynthetic process"/>
    <property type="evidence" value="ECO:0007669"/>
    <property type="project" value="TreeGrafter"/>
</dbReference>
<evidence type="ECO:0000256" key="1">
    <source>
        <dbReference type="ARBA" id="ARBA00007992"/>
    </source>
</evidence>
<accession>A0A1Y2DJ02</accession>
<dbReference type="InterPro" id="IPR036188">
    <property type="entry name" value="FAD/NAD-bd_sf"/>
</dbReference>
<comment type="caution">
    <text evidence="5">The sequence shown here is derived from an EMBL/GenBank/DDBJ whole genome shotgun (WGS) entry which is preliminary data.</text>
</comment>
<dbReference type="Gene3D" id="3.50.50.60">
    <property type="entry name" value="FAD/NAD(P)-binding domain"/>
    <property type="match status" value="1"/>
</dbReference>
<dbReference type="PRINTS" id="PR00420">
    <property type="entry name" value="RNGMNOXGNASE"/>
</dbReference>
<dbReference type="AlphaFoldDB" id="A0A1Y2DJ02"/>
<dbReference type="GO" id="GO:0016491">
    <property type="term" value="F:oxidoreductase activity"/>
    <property type="evidence" value="ECO:0007669"/>
    <property type="project" value="UniProtKB-KW"/>
</dbReference>
<dbReference type="Proteomes" id="UP000193689">
    <property type="component" value="Unassembled WGS sequence"/>
</dbReference>
<dbReference type="EMBL" id="MCFJ01000014">
    <property type="protein sequence ID" value="ORY59192.1"/>
    <property type="molecule type" value="Genomic_DNA"/>
</dbReference>
<dbReference type="PANTHER" id="PTHR46720:SF3">
    <property type="entry name" value="FAD-BINDING DOMAIN-CONTAINING PROTEIN-RELATED"/>
    <property type="match status" value="1"/>
</dbReference>
<keyword evidence="4" id="KW-0560">Oxidoreductase</keyword>
<keyword evidence="6" id="KW-1185">Reference proteome</keyword>
<sequence>MTSSSDQPPAEGKFRIAIIGSGPCGKLLANSVIQHPRIAYDQYEADKLPVRPSFGYGIGPQTLRAAEVLNPALGKALHERCTLSDAWLTIYHGGDENQLIQAAKVPEGKRYGRLPRQALLELLDAHAPPEHETKYGKQVVDMKKLEDGLLQLRFQDGSTSTANAVWGCDGMNSVCRRFMEGDRYKPADYSGTIAYRGRVPASQLSEEMKSEFASKMYMFLGVKGWHVQVNPIDGGESINIAAYALRPEYTAKGMDRALAMKNVLGYFPGRNEKVDKLLKLLISSAPAGPQPLFLPTLTQLEPFYNASLCTTTFGDAAHGMPPHLAASLSTVFLGVTTFLRDGLNPLIDRLSCDATNAEIADLIMEAAAAYDVVHRPLAQKLLGLSQEQGELWSGGRTEVEELIRRSRVVWGCADGFR</sequence>
<dbReference type="RefSeq" id="XP_040711886.1">
    <property type="nucleotide sequence ID" value="XM_040856655.1"/>
</dbReference>
<dbReference type="OrthoDB" id="4936350at2759"/>
<evidence type="ECO:0000313" key="6">
    <source>
        <dbReference type="Proteomes" id="UP000193689"/>
    </source>
</evidence>
<protein>
    <submittedName>
        <fullName evidence="5">Putative salicylate hydroxylase</fullName>
    </submittedName>
</protein>
<organism evidence="5 6">
    <name type="scientific">Pseudomassariella vexata</name>
    <dbReference type="NCBI Taxonomy" id="1141098"/>
    <lineage>
        <taxon>Eukaryota</taxon>
        <taxon>Fungi</taxon>
        <taxon>Dikarya</taxon>
        <taxon>Ascomycota</taxon>
        <taxon>Pezizomycotina</taxon>
        <taxon>Sordariomycetes</taxon>
        <taxon>Xylariomycetidae</taxon>
        <taxon>Amphisphaeriales</taxon>
        <taxon>Pseudomassariaceae</taxon>
        <taxon>Pseudomassariella</taxon>
    </lineage>
</organism>
<dbReference type="InParanoid" id="A0A1Y2DJ02"/>
<evidence type="ECO:0000256" key="4">
    <source>
        <dbReference type="ARBA" id="ARBA00023002"/>
    </source>
</evidence>
<dbReference type="SUPFAM" id="SSF51905">
    <property type="entry name" value="FAD/NAD(P)-binding domain"/>
    <property type="match status" value="1"/>
</dbReference>
<reference evidence="5 6" key="1">
    <citation type="submission" date="2016-07" db="EMBL/GenBank/DDBJ databases">
        <title>Pervasive Adenine N6-methylation of Active Genes in Fungi.</title>
        <authorList>
            <consortium name="DOE Joint Genome Institute"/>
            <person name="Mondo S.J."/>
            <person name="Dannebaum R.O."/>
            <person name="Kuo R.C."/>
            <person name="Labutti K."/>
            <person name="Haridas S."/>
            <person name="Kuo A."/>
            <person name="Salamov A."/>
            <person name="Ahrendt S.R."/>
            <person name="Lipzen A."/>
            <person name="Sullivan W."/>
            <person name="Andreopoulos W.B."/>
            <person name="Clum A."/>
            <person name="Lindquist E."/>
            <person name="Daum C."/>
            <person name="Ramamoorthy G.K."/>
            <person name="Gryganskyi A."/>
            <person name="Culley D."/>
            <person name="Magnuson J.K."/>
            <person name="James T.Y."/>
            <person name="O'Malley M.A."/>
            <person name="Stajich J.E."/>
            <person name="Spatafora J.W."/>
            <person name="Visel A."/>
            <person name="Grigoriev I.V."/>
        </authorList>
    </citation>
    <scope>NUCLEOTIDE SEQUENCE [LARGE SCALE GENOMIC DNA]</scope>
    <source>
        <strain evidence="5 6">CBS 129021</strain>
    </source>
</reference>
<evidence type="ECO:0000313" key="5">
    <source>
        <dbReference type="EMBL" id="ORY59192.1"/>
    </source>
</evidence>
<dbReference type="PANTHER" id="PTHR46720">
    <property type="entry name" value="HYDROXYLASE, PUTATIVE (AFU_ORTHOLOGUE AFUA_3G01460)-RELATED"/>
    <property type="match status" value="1"/>
</dbReference>
<name>A0A1Y2DJ02_9PEZI</name>
<gene>
    <name evidence="5" type="ORF">BCR38DRAFT_351618</name>
</gene>
<dbReference type="GeneID" id="63772867"/>
<keyword evidence="3" id="KW-0274">FAD</keyword>
<evidence type="ECO:0000256" key="2">
    <source>
        <dbReference type="ARBA" id="ARBA00022630"/>
    </source>
</evidence>
<keyword evidence="2" id="KW-0285">Flavoprotein</keyword>
<proteinExistence type="inferred from homology"/>